<protein>
    <submittedName>
        <fullName evidence="3">RdRP-domain-containing protein</fullName>
    </submittedName>
</protein>
<feature type="region of interest" description="Disordered" evidence="1">
    <location>
        <begin position="489"/>
        <end position="577"/>
    </location>
</feature>
<feature type="region of interest" description="Disordered" evidence="1">
    <location>
        <begin position="419"/>
        <end position="459"/>
    </location>
</feature>
<organism evidence="3 4">
    <name type="scientific">Choiromyces venosus 120613-1</name>
    <dbReference type="NCBI Taxonomy" id="1336337"/>
    <lineage>
        <taxon>Eukaryota</taxon>
        <taxon>Fungi</taxon>
        <taxon>Dikarya</taxon>
        <taxon>Ascomycota</taxon>
        <taxon>Pezizomycotina</taxon>
        <taxon>Pezizomycetes</taxon>
        <taxon>Pezizales</taxon>
        <taxon>Tuberaceae</taxon>
        <taxon>Choiromyces</taxon>
    </lineage>
</organism>
<feature type="region of interest" description="Disordered" evidence="1">
    <location>
        <begin position="1"/>
        <end position="33"/>
    </location>
</feature>
<dbReference type="GO" id="GO:0030422">
    <property type="term" value="P:siRNA processing"/>
    <property type="evidence" value="ECO:0007669"/>
    <property type="project" value="TreeGrafter"/>
</dbReference>
<feature type="region of interest" description="Disordered" evidence="1">
    <location>
        <begin position="184"/>
        <end position="401"/>
    </location>
</feature>
<feature type="compositionally biased region" description="Pro residues" evidence="1">
    <location>
        <begin position="661"/>
        <end position="673"/>
    </location>
</feature>
<proteinExistence type="predicted"/>
<dbReference type="STRING" id="1336337.A0A3N4K2E0"/>
<feature type="region of interest" description="Disordered" evidence="1">
    <location>
        <begin position="643"/>
        <end position="718"/>
    </location>
</feature>
<dbReference type="InterPro" id="IPR007855">
    <property type="entry name" value="RDRP"/>
</dbReference>
<reference evidence="3 4" key="1">
    <citation type="journal article" date="2018" name="Nat. Ecol. Evol.">
        <title>Pezizomycetes genomes reveal the molecular basis of ectomycorrhizal truffle lifestyle.</title>
        <authorList>
            <person name="Murat C."/>
            <person name="Payen T."/>
            <person name="Noel B."/>
            <person name="Kuo A."/>
            <person name="Morin E."/>
            <person name="Chen J."/>
            <person name="Kohler A."/>
            <person name="Krizsan K."/>
            <person name="Balestrini R."/>
            <person name="Da Silva C."/>
            <person name="Montanini B."/>
            <person name="Hainaut M."/>
            <person name="Levati E."/>
            <person name="Barry K.W."/>
            <person name="Belfiori B."/>
            <person name="Cichocki N."/>
            <person name="Clum A."/>
            <person name="Dockter R.B."/>
            <person name="Fauchery L."/>
            <person name="Guy J."/>
            <person name="Iotti M."/>
            <person name="Le Tacon F."/>
            <person name="Lindquist E.A."/>
            <person name="Lipzen A."/>
            <person name="Malagnac F."/>
            <person name="Mello A."/>
            <person name="Molinier V."/>
            <person name="Miyauchi S."/>
            <person name="Poulain J."/>
            <person name="Riccioni C."/>
            <person name="Rubini A."/>
            <person name="Sitrit Y."/>
            <person name="Splivallo R."/>
            <person name="Traeger S."/>
            <person name="Wang M."/>
            <person name="Zifcakova L."/>
            <person name="Wipf D."/>
            <person name="Zambonelli A."/>
            <person name="Paolocci F."/>
            <person name="Nowrousian M."/>
            <person name="Ottonello S."/>
            <person name="Baldrian P."/>
            <person name="Spatafora J.W."/>
            <person name="Henrissat B."/>
            <person name="Nagy L.G."/>
            <person name="Aury J.M."/>
            <person name="Wincker P."/>
            <person name="Grigoriev I.V."/>
            <person name="Bonfante P."/>
            <person name="Martin F.M."/>
        </authorList>
    </citation>
    <scope>NUCLEOTIDE SEQUENCE [LARGE SCALE GENOMIC DNA]</scope>
    <source>
        <strain evidence="3 4">120613-1</strain>
    </source>
</reference>
<feature type="compositionally biased region" description="Basic and acidic residues" evidence="1">
    <location>
        <begin position="23"/>
        <end position="33"/>
    </location>
</feature>
<evidence type="ECO:0000259" key="2">
    <source>
        <dbReference type="Pfam" id="PF05183"/>
    </source>
</evidence>
<dbReference type="Proteomes" id="UP000276215">
    <property type="component" value="Unassembled WGS sequence"/>
</dbReference>
<dbReference type="Pfam" id="PF05183">
    <property type="entry name" value="RdRP"/>
    <property type="match status" value="1"/>
</dbReference>
<dbReference type="EMBL" id="ML120362">
    <property type="protein sequence ID" value="RPB03529.1"/>
    <property type="molecule type" value="Genomic_DNA"/>
</dbReference>
<dbReference type="GO" id="GO:0031380">
    <property type="term" value="C:nuclear RNA-directed RNA polymerase complex"/>
    <property type="evidence" value="ECO:0007669"/>
    <property type="project" value="TreeGrafter"/>
</dbReference>
<feature type="compositionally biased region" description="Basic and acidic residues" evidence="1">
    <location>
        <begin position="250"/>
        <end position="327"/>
    </location>
</feature>
<feature type="compositionally biased region" description="Acidic residues" evidence="1">
    <location>
        <begin position="537"/>
        <end position="552"/>
    </location>
</feature>
<dbReference type="GO" id="GO:0003968">
    <property type="term" value="F:RNA-directed RNA polymerase activity"/>
    <property type="evidence" value="ECO:0007669"/>
    <property type="project" value="UniProtKB-KW"/>
</dbReference>
<feature type="compositionally biased region" description="Basic and acidic residues" evidence="1">
    <location>
        <begin position="708"/>
        <end position="718"/>
    </location>
</feature>
<evidence type="ECO:0000313" key="3">
    <source>
        <dbReference type="EMBL" id="RPB03529.1"/>
    </source>
</evidence>
<feature type="compositionally biased region" description="Acidic residues" evidence="1">
    <location>
        <begin position="374"/>
        <end position="384"/>
    </location>
</feature>
<feature type="compositionally biased region" description="Acidic residues" evidence="1">
    <location>
        <begin position="679"/>
        <end position="704"/>
    </location>
</feature>
<sequence length="1688" mass="192169">MPSPRAQLAAAIIPRASYSDTRTNSEEPKDTELGRRLQKLNKAYGFHTHLKQPRPKGSGARSRGSVISPWIQKLDALLKFSSMEVDDSFALLGQIVKEREISKDRKPSQDVRIELERDFECILDEKLAEFQDRDESVVGMFGIGAGHGPGEEPNTWPSDRYEAHKVTQDLATLNLGSNRNREDIVFKGRGKNGRGEVISLESGTASMERETPKKAQGTPSQGSNQRQRHRRDKPPAEIPPAKTQPSPEQLRYHESQHELARLKKKKRDEEQARRKYEEEAVRNEREALEGNERYKRDFYLRAQIREEERARLLQEQEMERRIRERRGSRFPPPLLNRNSRDPYQEVQDRPRRRRSRQREGPPPTVQRPTRPLIIDEDDETEPDSDCTFYSASSSVAEPKGKGKAVSIEFDNEYEVSNFRVSSSKNHEKRPILLDQKRRKEIHVPVKPLHRNGYSQASGSYEPFQKSFDSAGGSSAPSSFASSVFSRSITAGGFSSPKNGTFRPDITEYDSFHGQKPRPFPYSDSDRYDSQDQGTDNATEDDKTDVDELEEELYYPQKTARRHQAPPRHGKLGSRAAVRQVESLRHVPLSPVPQSVVASETSEREEQEKAALVGFFETSPLGLELRHAAEKADGIHWEIAVQQEAEQSPDGMSDGDKHCAMSPPPEVPSVPQRPSPGLSEQDDEEGRIDDEKEEEDPEFDVDASFEAEMLSKEETEEPIKEPLRRNIEHTLHTLPFQVQFEATRVALSNGVYPTNQDVAESVHNYCDDLFDANTYAEVLGIMKRYCPGVAMLEKSAESTWREYKGRVGWTDNLYMTGRVTLKDPRVRKLEDITFNIQLNPLSKSKGNRFFHRFGSDRFLTLRLPDMTSRGQNGSTPGTLVAKRVEEWLVNEEIELANRKWRCFYAKEGKSQKRSLEDEKTVITETFIQVVLFATSGVGIGEDKDEMARLGFRGLDRKIRREMSVEELLRWHIPLEGNEHVTIPKFWSRISLGFSTAVPSFQFEPSQVEVVPDIKSLKTGEIMNDGCSVVSPQVMQEIRRILDLHETPTAIQARLGGAKGVWMIDPSIAWNSDEISIKVTDSQLKYRGYTEDQDWARMTLDILHISHEPRPATVNIQLIPILENRGVPFQALKELTEEHLEEDLDELFQVIDKPVELRKWIYDRGSVGKERITYKGIQTTGSMPSTKHEMAILLLESGFNVRSCSVLLDHVRVMIDRYCEELKEKLHIRIPHSTTLLCVADPTGTLLEGEVSLRFSNGFLDPQTLRRNQVITGDILVARNPAHIPSDIQKVKAVDIQPYHSPALRELQDVIVFSTQGDYSLASLLSGGDYDGDKPWVCWEERLVKPFTNSPTTYDEVDAMVKPWFNKSPEKISSLTPNHPGFFERFLRIGLRSSFNDSFLGQCTSIWEKRCYEKNDIADPEALKLAKLCSLLVDAPKQGMNLRPEKIDEIRRKFAGAPTPAYKEKGSRVRAGGNHIIDRLLKVADTKVNQKQQAFHDDVGRSKAKRDGDLVEMYVREHEHAEKDEKSPMWLTLRHLTKELTGLRQAWVDWVRNKSSGPDEFRAGVPSFCQRFREILPPVEKADDPVVGRWLREGGGCFTPWSILRASAAYYSWGGERAFVWYMAGNEICWIKCQKVSLRGSEVGPRTMLLEMYAPMVTSSKFISATREVVVGDVQAVVDGEEEDEEEEGI</sequence>
<dbReference type="OrthoDB" id="10055769at2759"/>
<feature type="compositionally biased region" description="Basic residues" evidence="1">
    <location>
        <begin position="558"/>
        <end position="571"/>
    </location>
</feature>
<feature type="domain" description="RDRP core" evidence="2">
    <location>
        <begin position="834"/>
        <end position="1479"/>
    </location>
</feature>
<evidence type="ECO:0000313" key="4">
    <source>
        <dbReference type="Proteomes" id="UP000276215"/>
    </source>
</evidence>
<dbReference type="PANTHER" id="PTHR23079">
    <property type="entry name" value="RNA-DEPENDENT RNA POLYMERASE"/>
    <property type="match status" value="1"/>
</dbReference>
<gene>
    <name evidence="3" type="ORF">L873DRAFT_1669376</name>
</gene>
<feature type="compositionally biased region" description="Basic and acidic residues" evidence="1">
    <location>
        <begin position="338"/>
        <end position="349"/>
    </location>
</feature>
<feature type="compositionally biased region" description="Basic and acidic residues" evidence="1">
    <location>
        <begin position="424"/>
        <end position="443"/>
    </location>
</feature>
<keyword evidence="4" id="KW-1185">Reference proteome</keyword>
<dbReference type="GO" id="GO:0003723">
    <property type="term" value="F:RNA binding"/>
    <property type="evidence" value="ECO:0007669"/>
    <property type="project" value="UniProtKB-KW"/>
</dbReference>
<accession>A0A3N4K2E0</accession>
<dbReference type="PANTHER" id="PTHR23079:SF14">
    <property type="entry name" value="RNA-DEPENDENT RNA POLYMERASE"/>
    <property type="match status" value="1"/>
</dbReference>
<dbReference type="InterPro" id="IPR057596">
    <property type="entry name" value="RDRP_core"/>
</dbReference>
<evidence type="ECO:0000256" key="1">
    <source>
        <dbReference type="SAM" id="MobiDB-lite"/>
    </source>
</evidence>
<name>A0A3N4K2E0_9PEZI</name>